<protein>
    <submittedName>
        <fullName evidence="1">Uncharacterized protein</fullName>
    </submittedName>
</protein>
<accession>A0A0F9RW34</accession>
<dbReference type="AlphaFoldDB" id="A0A0F9RW34"/>
<dbReference type="EMBL" id="LAZR01003151">
    <property type="protein sequence ID" value="KKN21398.1"/>
    <property type="molecule type" value="Genomic_DNA"/>
</dbReference>
<sequence length="62" mass="7060">MKAKILNEIIGAGIKDIIVPEDCTYNQPRMMESSRVVWNPIQIILDNGEVLLLYGMIRLSNE</sequence>
<evidence type="ECO:0000313" key="1">
    <source>
        <dbReference type="EMBL" id="KKN21398.1"/>
    </source>
</evidence>
<proteinExistence type="predicted"/>
<name>A0A0F9RW34_9ZZZZ</name>
<gene>
    <name evidence="1" type="ORF">LCGC14_0925830</name>
</gene>
<organism evidence="1">
    <name type="scientific">marine sediment metagenome</name>
    <dbReference type="NCBI Taxonomy" id="412755"/>
    <lineage>
        <taxon>unclassified sequences</taxon>
        <taxon>metagenomes</taxon>
        <taxon>ecological metagenomes</taxon>
    </lineage>
</organism>
<comment type="caution">
    <text evidence="1">The sequence shown here is derived from an EMBL/GenBank/DDBJ whole genome shotgun (WGS) entry which is preliminary data.</text>
</comment>
<reference evidence="1" key="1">
    <citation type="journal article" date="2015" name="Nature">
        <title>Complex archaea that bridge the gap between prokaryotes and eukaryotes.</title>
        <authorList>
            <person name="Spang A."/>
            <person name="Saw J.H."/>
            <person name="Jorgensen S.L."/>
            <person name="Zaremba-Niedzwiedzka K."/>
            <person name="Martijn J."/>
            <person name="Lind A.E."/>
            <person name="van Eijk R."/>
            <person name="Schleper C."/>
            <person name="Guy L."/>
            <person name="Ettema T.J."/>
        </authorList>
    </citation>
    <scope>NUCLEOTIDE SEQUENCE</scope>
</reference>